<reference evidence="2 3" key="1">
    <citation type="submission" date="2020-08" db="EMBL/GenBank/DDBJ databases">
        <title>Genomic Encyclopedia of Type Strains, Phase IV (KMG-IV): sequencing the most valuable type-strain genomes for metagenomic binning, comparative biology and taxonomic classification.</title>
        <authorList>
            <person name="Goeker M."/>
        </authorList>
    </citation>
    <scope>NUCLEOTIDE SEQUENCE [LARGE SCALE GENOMIC DNA]</scope>
    <source>
        <strain evidence="2 3">DSM 17075</strain>
    </source>
</reference>
<dbReference type="AlphaFoldDB" id="A0A840E170"/>
<dbReference type="InterPro" id="IPR013216">
    <property type="entry name" value="Methyltransf_11"/>
</dbReference>
<protein>
    <submittedName>
        <fullName evidence="2">2-polyprenyl-3-methyl-5-hydroxy-6-metoxy-1, 4-benzoquinol methylase</fullName>
    </submittedName>
</protein>
<dbReference type="EMBL" id="JACIDE010000035">
    <property type="protein sequence ID" value="MBB4075509.1"/>
    <property type="molecule type" value="Genomic_DNA"/>
</dbReference>
<comment type="caution">
    <text evidence="2">The sequence shown here is derived from an EMBL/GenBank/DDBJ whole genome shotgun (WGS) entry which is preliminary data.</text>
</comment>
<name>A0A840E170_9BACL</name>
<dbReference type="InterPro" id="IPR029063">
    <property type="entry name" value="SAM-dependent_MTases_sf"/>
</dbReference>
<accession>A0A840E170</accession>
<dbReference type="Gene3D" id="3.40.50.150">
    <property type="entry name" value="Vaccinia Virus protein VP39"/>
    <property type="match status" value="1"/>
</dbReference>
<keyword evidence="3" id="KW-1185">Reference proteome</keyword>
<dbReference type="PANTHER" id="PTHR43667">
    <property type="entry name" value="CYCLOPROPANE-FATTY-ACYL-PHOSPHOLIPID SYNTHASE"/>
    <property type="match status" value="1"/>
</dbReference>
<dbReference type="SUPFAM" id="SSF53335">
    <property type="entry name" value="S-adenosyl-L-methionine-dependent methyltransferases"/>
    <property type="match status" value="1"/>
</dbReference>
<proteinExistence type="predicted"/>
<dbReference type="PANTHER" id="PTHR43667:SF2">
    <property type="entry name" value="FATTY ACID C-METHYL TRANSFERASE"/>
    <property type="match status" value="1"/>
</dbReference>
<sequence>MDLNNYWNLQPSESKKWQENRYKRFGFVWGDEPGPTAKMAAQLFAEKGCKNILVAGCGYGRECVYFHEKGFKVTGIDLSEEGIKLAKHWSQEKNLTIDFYVDSVLDMKHPHDGYDAVFSHKVFHQFRYEDRKKMMEECHQVLKDNGILFLSDLSVHDAEFGIGVEIEKNMFERPHRPYRPVYFLSNDHLAEFDGFDMEEVKPFSYLESHPGESTEHEHHLLIIVGRKKL</sequence>
<gene>
    <name evidence="2" type="ORF">GGR02_003346</name>
</gene>
<keyword evidence="2" id="KW-0808">Transferase</keyword>
<evidence type="ECO:0000313" key="2">
    <source>
        <dbReference type="EMBL" id="MBB4075509.1"/>
    </source>
</evidence>
<dbReference type="Proteomes" id="UP000559598">
    <property type="component" value="Unassembled WGS sequence"/>
</dbReference>
<dbReference type="GO" id="GO:0032259">
    <property type="term" value="P:methylation"/>
    <property type="evidence" value="ECO:0007669"/>
    <property type="project" value="UniProtKB-KW"/>
</dbReference>
<dbReference type="Pfam" id="PF08241">
    <property type="entry name" value="Methyltransf_11"/>
    <property type="match status" value="1"/>
</dbReference>
<evidence type="ECO:0000259" key="1">
    <source>
        <dbReference type="Pfam" id="PF08241"/>
    </source>
</evidence>
<keyword evidence="2" id="KW-0489">Methyltransferase</keyword>
<dbReference type="CDD" id="cd02440">
    <property type="entry name" value="AdoMet_MTases"/>
    <property type="match status" value="1"/>
</dbReference>
<feature type="domain" description="Methyltransferase type 11" evidence="1">
    <location>
        <begin position="55"/>
        <end position="150"/>
    </location>
</feature>
<dbReference type="RefSeq" id="WP_183185996.1">
    <property type="nucleotide sequence ID" value="NZ_BMNP01000037.1"/>
</dbReference>
<dbReference type="GO" id="GO:0008757">
    <property type="term" value="F:S-adenosylmethionine-dependent methyltransferase activity"/>
    <property type="evidence" value="ECO:0007669"/>
    <property type="project" value="InterPro"/>
</dbReference>
<dbReference type="InterPro" id="IPR050723">
    <property type="entry name" value="CFA/CMAS"/>
</dbReference>
<evidence type="ECO:0000313" key="3">
    <source>
        <dbReference type="Proteomes" id="UP000559598"/>
    </source>
</evidence>
<organism evidence="2 3">
    <name type="scientific">Anoxybacteroides voinovskiense</name>
    <dbReference type="NCBI Taxonomy" id="230470"/>
    <lineage>
        <taxon>Bacteria</taxon>
        <taxon>Bacillati</taxon>
        <taxon>Bacillota</taxon>
        <taxon>Bacilli</taxon>
        <taxon>Bacillales</taxon>
        <taxon>Anoxybacillaceae</taxon>
        <taxon>Anoxybacteroides</taxon>
    </lineage>
</organism>